<dbReference type="EMBL" id="OCMT01000004">
    <property type="protein sequence ID" value="SOD19605.1"/>
    <property type="molecule type" value="Genomic_DNA"/>
</dbReference>
<keyword evidence="1" id="KW-1133">Transmembrane helix</keyword>
<gene>
    <name evidence="2" type="ORF">SAMN06297358_3309</name>
</gene>
<evidence type="ECO:0000313" key="3">
    <source>
        <dbReference type="Proteomes" id="UP000219281"/>
    </source>
</evidence>
<reference evidence="3" key="1">
    <citation type="submission" date="2017-09" db="EMBL/GenBank/DDBJ databases">
        <authorList>
            <person name="Varghese N."/>
            <person name="Submissions S."/>
        </authorList>
    </citation>
    <scope>NUCLEOTIDE SEQUENCE [LARGE SCALE GENOMIC DNA]</scope>
    <source>
        <strain evidence="3">CGMCC 1.12803</strain>
    </source>
</reference>
<keyword evidence="1" id="KW-0812">Transmembrane</keyword>
<feature type="transmembrane region" description="Helical" evidence="1">
    <location>
        <begin position="44"/>
        <end position="62"/>
    </location>
</feature>
<organism evidence="2 3">
    <name type="scientific">Pedobacter xixiisoli</name>
    <dbReference type="NCBI Taxonomy" id="1476464"/>
    <lineage>
        <taxon>Bacteria</taxon>
        <taxon>Pseudomonadati</taxon>
        <taxon>Bacteroidota</taxon>
        <taxon>Sphingobacteriia</taxon>
        <taxon>Sphingobacteriales</taxon>
        <taxon>Sphingobacteriaceae</taxon>
        <taxon>Pedobacter</taxon>
    </lineage>
</organism>
<dbReference type="OrthoDB" id="764443at2"/>
<feature type="transmembrane region" description="Helical" evidence="1">
    <location>
        <begin position="7"/>
        <end position="24"/>
    </location>
</feature>
<dbReference type="Proteomes" id="UP000219281">
    <property type="component" value="Unassembled WGS sequence"/>
</dbReference>
<keyword evidence="1" id="KW-0472">Membrane</keyword>
<accession>A0A286ACJ3</accession>
<name>A0A286ACJ3_9SPHI</name>
<proteinExistence type="predicted"/>
<evidence type="ECO:0000313" key="2">
    <source>
        <dbReference type="EMBL" id="SOD19605.1"/>
    </source>
</evidence>
<feature type="transmembrane region" description="Helical" evidence="1">
    <location>
        <begin position="74"/>
        <end position="90"/>
    </location>
</feature>
<keyword evidence="3" id="KW-1185">Reference proteome</keyword>
<protein>
    <submittedName>
        <fullName evidence="2">Uncharacterized protein</fullName>
    </submittedName>
</protein>
<feature type="transmembrane region" description="Helical" evidence="1">
    <location>
        <begin position="102"/>
        <end position="120"/>
    </location>
</feature>
<dbReference type="RefSeq" id="WP_138765868.1">
    <property type="nucleotide sequence ID" value="NZ_OCMT01000004.1"/>
</dbReference>
<sequence>MRILLRSFVFLDLLSLVFMTMQLWSVFQNFSKFTLLSDKIQGVLMFPMYALVLFGAYGLFFGKKLGFISYYIQFPFRLYLWVFTLGFITLLPEALSNYDDKWFPVLLKVCFAAEFIRLYLTIRANIAAKQEG</sequence>
<dbReference type="AlphaFoldDB" id="A0A286ACJ3"/>
<evidence type="ECO:0000256" key="1">
    <source>
        <dbReference type="SAM" id="Phobius"/>
    </source>
</evidence>